<evidence type="ECO:0000313" key="2">
    <source>
        <dbReference type="EMBL" id="KAK0399155.1"/>
    </source>
</evidence>
<proteinExistence type="predicted"/>
<reference evidence="2" key="1">
    <citation type="submission" date="2023-06" db="EMBL/GenBank/DDBJ databases">
        <title>Genomic analysis of the entomopathogenic nematode Steinernema hermaphroditum.</title>
        <authorList>
            <person name="Schwarz E.M."/>
            <person name="Heppert J.K."/>
            <person name="Baniya A."/>
            <person name="Schwartz H.T."/>
            <person name="Tan C.-H."/>
            <person name="Antoshechkin I."/>
            <person name="Sternberg P.W."/>
            <person name="Goodrich-Blair H."/>
            <person name="Dillman A.R."/>
        </authorList>
    </citation>
    <scope>NUCLEOTIDE SEQUENCE</scope>
    <source>
        <strain evidence="2">PS9179</strain>
        <tissue evidence="2">Whole animal</tissue>
    </source>
</reference>
<sequence>MLNLSNFKKEESVEPMETDSACVETERPIKSLESELLLNVEQKQKCHSDPLLSERQEARVNNINKKAIKELIFESFQNQNIGAKFSFNLPPYKEQQESRFCDVYKEGPWIFTHKVMDLAVRITCNHSTWDKVKQWNINLFTLLAEIIVLIREDIRYRVHVNQYYLPPQQCYPNAGISKVDCLVDDLFNGESQTRFVAVIEDTIRMMLASEIKWRDAYTVVSHFQKHRSLFSTLRGYYNMSLAMTNQKEASVVDAPKDTVVYADHLICYTKKTDSETDKTPYYIRSHFDNSRKESDGVCKRCEVMLEEMEMDATCKILTVLFFLEKCRQYKMEPYITYFKRHVRGTSNVDTFLDNTYIKFLYMLKAKIKSKECCGSIIDEFRTYHNAVDAFLRNELESKDSKIFNSDRFTELPFIHFGPEVLLFSTKSKPKIANDDNFKDINKVTFGIGNSGALKFLGREFPANFHHPINPVEEIMKDQDYKCKLSEDSLLKNENVQDLRKLQELSFIHGAETFAFTTETQRKFTANLGRCFLTYSAETNRETEKITNNLITNNANIKSEDGAVIKADGTSGSPSVDKENHSKIETSSPNVNEEIMSTSTTSVTSESSANSTPVKTSEKRKAKKGKDSPKIKSRREAQIVSNKHRTTICNANLNNVDRAREQAKQIMEKAEIKKVLSCVRIGAHLIPAQRSEEQELSGFRNEQIDDKILAQLKAMYDWKPPLPSGKKEPKAIFKRWMDVLKNEEQLLAKIHFNPESLILTLCRSRRNMALDCNLLPDRTAFCRCGKCQLVPRLKASQSHYTDFCCQEAFSTKGNNYHVERLQELSRSGCITDSTGFWSVIDDELRKFGDLSDLSAQKKNSYYFQLSTDLNRVLYLKKGLTRSHIDRWLPACVVAGLRRKLRMDIEEEENRTTASVPDEDAEDHDDDLDAFDDKNERKTFTIRYKNHNTDNECVFSTLSYPPKCEATDRYESLQSVLGQVELLSCHCHLITSTMTDFDDDTTKRMVHNRRLLQAISGASGVNVFVHRTMDESLRMFMWKVYANESAEMSTIEAFEALSKQGRVERAIFLKETENGSYRSIDWEKETGEALK</sequence>
<protein>
    <submittedName>
        <fullName evidence="2">Uncharacterized protein</fullName>
    </submittedName>
</protein>
<dbReference type="AlphaFoldDB" id="A0AA39LJ88"/>
<evidence type="ECO:0000256" key="1">
    <source>
        <dbReference type="SAM" id="MobiDB-lite"/>
    </source>
</evidence>
<evidence type="ECO:0000313" key="3">
    <source>
        <dbReference type="Proteomes" id="UP001175271"/>
    </source>
</evidence>
<dbReference type="Proteomes" id="UP001175271">
    <property type="component" value="Unassembled WGS sequence"/>
</dbReference>
<gene>
    <name evidence="2" type="ORF">QR680_002923</name>
</gene>
<accession>A0AA39LJ88</accession>
<organism evidence="2 3">
    <name type="scientific">Steinernema hermaphroditum</name>
    <dbReference type="NCBI Taxonomy" id="289476"/>
    <lineage>
        <taxon>Eukaryota</taxon>
        <taxon>Metazoa</taxon>
        <taxon>Ecdysozoa</taxon>
        <taxon>Nematoda</taxon>
        <taxon>Chromadorea</taxon>
        <taxon>Rhabditida</taxon>
        <taxon>Tylenchina</taxon>
        <taxon>Panagrolaimomorpha</taxon>
        <taxon>Strongyloidoidea</taxon>
        <taxon>Steinernematidae</taxon>
        <taxon>Steinernema</taxon>
    </lineage>
</organism>
<comment type="caution">
    <text evidence="2">The sequence shown here is derived from an EMBL/GenBank/DDBJ whole genome shotgun (WGS) entry which is preliminary data.</text>
</comment>
<feature type="compositionally biased region" description="Basic and acidic residues" evidence="1">
    <location>
        <begin position="624"/>
        <end position="636"/>
    </location>
</feature>
<feature type="region of interest" description="Disordered" evidence="1">
    <location>
        <begin position="905"/>
        <end position="927"/>
    </location>
</feature>
<keyword evidence="3" id="KW-1185">Reference proteome</keyword>
<feature type="region of interest" description="Disordered" evidence="1">
    <location>
        <begin position="561"/>
        <end position="639"/>
    </location>
</feature>
<feature type="compositionally biased region" description="Acidic residues" evidence="1">
    <location>
        <begin position="915"/>
        <end position="927"/>
    </location>
</feature>
<dbReference type="EMBL" id="JAUCMV010000005">
    <property type="protein sequence ID" value="KAK0399155.1"/>
    <property type="molecule type" value="Genomic_DNA"/>
</dbReference>
<feature type="compositionally biased region" description="Low complexity" evidence="1">
    <location>
        <begin position="596"/>
        <end position="611"/>
    </location>
</feature>
<feature type="region of interest" description="Disordered" evidence="1">
    <location>
        <begin position="1"/>
        <end position="20"/>
    </location>
</feature>
<name>A0AA39LJ88_9BILA</name>